<dbReference type="InterPro" id="IPR050705">
    <property type="entry name" value="Cytochrome_P450_3A"/>
</dbReference>
<dbReference type="Proteomes" id="UP000682733">
    <property type="component" value="Unassembled WGS sequence"/>
</dbReference>
<keyword evidence="3 6" id="KW-0479">Metal-binding</keyword>
<comment type="similarity">
    <text evidence="1">Belongs to the cytochrome P450 family.</text>
</comment>
<proteinExistence type="inferred from homology"/>
<evidence type="ECO:0000256" key="1">
    <source>
        <dbReference type="ARBA" id="ARBA00010617"/>
    </source>
</evidence>
<dbReference type="PANTHER" id="PTHR24302:SF15">
    <property type="entry name" value="FATTY-ACID PEROXYGENASE"/>
    <property type="match status" value="1"/>
</dbReference>
<dbReference type="GO" id="GO:0005506">
    <property type="term" value="F:iron ion binding"/>
    <property type="evidence" value="ECO:0007669"/>
    <property type="project" value="InterPro"/>
</dbReference>
<organism evidence="8 9">
    <name type="scientific">Didymodactylos carnosus</name>
    <dbReference type="NCBI Taxonomy" id="1234261"/>
    <lineage>
        <taxon>Eukaryota</taxon>
        <taxon>Metazoa</taxon>
        <taxon>Spiralia</taxon>
        <taxon>Gnathifera</taxon>
        <taxon>Rotifera</taxon>
        <taxon>Eurotatoria</taxon>
        <taxon>Bdelloidea</taxon>
        <taxon>Philodinida</taxon>
        <taxon>Philodinidae</taxon>
        <taxon>Didymodactylos</taxon>
    </lineage>
</organism>
<evidence type="ECO:0000313" key="9">
    <source>
        <dbReference type="Proteomes" id="UP000682733"/>
    </source>
</evidence>
<dbReference type="GO" id="GO:0016705">
    <property type="term" value="F:oxidoreductase activity, acting on paired donors, with incorporation or reduction of molecular oxygen"/>
    <property type="evidence" value="ECO:0007669"/>
    <property type="project" value="InterPro"/>
</dbReference>
<keyword evidence="4" id="KW-0560">Oxidoreductase</keyword>
<dbReference type="AlphaFoldDB" id="A0A8S2R9K7"/>
<dbReference type="InterPro" id="IPR001128">
    <property type="entry name" value="Cyt_P450"/>
</dbReference>
<comment type="caution">
    <text evidence="8">The sequence shown here is derived from an EMBL/GenBank/DDBJ whole genome shotgun (WGS) entry which is preliminary data.</text>
</comment>
<keyword evidence="2 6" id="KW-0349">Heme</keyword>
<gene>
    <name evidence="7" type="ORF">OVA965_LOCUS30266</name>
    <name evidence="8" type="ORF">TMI583_LOCUS31070</name>
</gene>
<dbReference type="PRINTS" id="PR00465">
    <property type="entry name" value="EP450IV"/>
</dbReference>
<reference evidence="8" key="1">
    <citation type="submission" date="2021-02" db="EMBL/GenBank/DDBJ databases">
        <authorList>
            <person name="Nowell W R."/>
        </authorList>
    </citation>
    <scope>NUCLEOTIDE SEQUENCE</scope>
</reference>
<comment type="cofactor">
    <cofactor evidence="6">
        <name>heme</name>
        <dbReference type="ChEBI" id="CHEBI:30413"/>
    </cofactor>
</comment>
<protein>
    <recommendedName>
        <fullName evidence="10">Cytochrome P450</fullName>
    </recommendedName>
</protein>
<evidence type="ECO:0000256" key="5">
    <source>
        <dbReference type="ARBA" id="ARBA00023004"/>
    </source>
</evidence>
<evidence type="ECO:0000256" key="3">
    <source>
        <dbReference type="ARBA" id="ARBA00022723"/>
    </source>
</evidence>
<dbReference type="GO" id="GO:0020037">
    <property type="term" value="F:heme binding"/>
    <property type="evidence" value="ECO:0007669"/>
    <property type="project" value="InterPro"/>
</dbReference>
<keyword evidence="5 6" id="KW-0408">Iron</keyword>
<name>A0A8S2R9K7_9BILA</name>
<dbReference type="InterPro" id="IPR002403">
    <property type="entry name" value="Cyt_P450_E_grp-IV"/>
</dbReference>
<dbReference type="GO" id="GO:0008395">
    <property type="term" value="F:steroid hydroxylase activity"/>
    <property type="evidence" value="ECO:0007669"/>
    <property type="project" value="TreeGrafter"/>
</dbReference>
<evidence type="ECO:0000313" key="7">
    <source>
        <dbReference type="EMBL" id="CAF1339344.1"/>
    </source>
</evidence>
<dbReference type="Proteomes" id="UP000677228">
    <property type="component" value="Unassembled WGS sequence"/>
</dbReference>
<dbReference type="PRINTS" id="PR00385">
    <property type="entry name" value="P450"/>
</dbReference>
<dbReference type="InterPro" id="IPR036396">
    <property type="entry name" value="Cyt_P450_sf"/>
</dbReference>
<evidence type="ECO:0000256" key="4">
    <source>
        <dbReference type="ARBA" id="ARBA00023002"/>
    </source>
</evidence>
<dbReference type="PANTHER" id="PTHR24302">
    <property type="entry name" value="CYTOCHROME P450 FAMILY 3"/>
    <property type="match status" value="1"/>
</dbReference>
<dbReference type="Gene3D" id="1.10.630.10">
    <property type="entry name" value="Cytochrome P450"/>
    <property type="match status" value="1"/>
</dbReference>
<dbReference type="Pfam" id="PF00067">
    <property type="entry name" value="p450"/>
    <property type="match status" value="1"/>
</dbReference>
<evidence type="ECO:0008006" key="10">
    <source>
        <dbReference type="Google" id="ProtNLM"/>
    </source>
</evidence>
<evidence type="ECO:0000256" key="2">
    <source>
        <dbReference type="ARBA" id="ARBA00022617"/>
    </source>
</evidence>
<dbReference type="EMBL" id="CAJOBA010043521">
    <property type="protein sequence ID" value="CAF4150696.1"/>
    <property type="molecule type" value="Genomic_DNA"/>
</dbReference>
<dbReference type="EMBL" id="CAJNOK010021891">
    <property type="protein sequence ID" value="CAF1339344.1"/>
    <property type="molecule type" value="Genomic_DNA"/>
</dbReference>
<evidence type="ECO:0000256" key="6">
    <source>
        <dbReference type="PIRSR" id="PIRSR602403-1"/>
    </source>
</evidence>
<evidence type="ECO:0000313" key="8">
    <source>
        <dbReference type="EMBL" id="CAF4150696.1"/>
    </source>
</evidence>
<dbReference type="SUPFAM" id="SSF48264">
    <property type="entry name" value="Cytochrome P450"/>
    <property type="match status" value="1"/>
</dbReference>
<feature type="binding site" description="axial binding residue" evidence="6">
    <location>
        <position position="90"/>
    </location>
    <ligand>
        <name>heme</name>
        <dbReference type="ChEBI" id="CHEBI:30413"/>
    </ligand>
    <ligandPart>
        <name>Fe</name>
        <dbReference type="ChEBI" id="CHEBI:18248"/>
    </ligandPart>
</feature>
<accession>A0A8S2R9K7</accession>
<sequence>MEYLNMFIRETLRMYPIAPLIINRPSTEEFHIKRIGIIPAGTRIAIDMYTLHFDPDLWGPVDPHIFYPKRFETKRHPMVCIPSGAGPRNCVGMRFALIELKMALVRLLKTYSLVNCSDKTNKCFEQSETGFVITPKEVIIRLQRRDEYHE</sequence>